<dbReference type="EMBL" id="CP011409">
    <property type="protein sequence ID" value="AKZ64672.1"/>
    <property type="molecule type" value="Genomic_DNA"/>
</dbReference>
<keyword evidence="3" id="KW-1185">Reference proteome</keyword>
<gene>
    <name evidence="2" type="ORF">F506_20240</name>
</gene>
<sequence length="67" mass="7654">MSNVDIAPSIDLDVALKKLHQLQLVDGDLGAQYWYQISLLLKEAAQYRQRALSAEQRLDKIQTLLNE</sequence>
<proteinExistence type="predicted"/>
<reference evidence="3" key="1">
    <citation type="journal article" date="2015" name="Genome Announc.">
        <title>Complete Genome Sequence of Herbaspirillum hiltneri N3 (DSM 17495), Isolated from Surface-Sterilized Wheat Roots.</title>
        <authorList>
            <person name="Guizelini D."/>
            <person name="Saizaki P.M."/>
            <person name="Coimbra N.A."/>
            <person name="Weiss V.A."/>
            <person name="Faoro H."/>
            <person name="Sfeir M.Z."/>
            <person name="Baura V.A."/>
            <person name="Monteiro R.A."/>
            <person name="Chubatsu L.S."/>
            <person name="Souza E.M."/>
            <person name="Cruz L.M."/>
            <person name="Pedrosa F.O."/>
            <person name="Raittz R.T."/>
            <person name="Marchaukoski J.N."/>
            <person name="Steffens M.B."/>
        </authorList>
    </citation>
    <scope>NUCLEOTIDE SEQUENCE [LARGE SCALE GENOMIC DNA]</scope>
    <source>
        <strain evidence="3">N3</strain>
    </source>
</reference>
<evidence type="ECO:0000313" key="3">
    <source>
        <dbReference type="Proteomes" id="UP000063429"/>
    </source>
</evidence>
<dbReference type="RefSeq" id="WP_053200419.1">
    <property type="nucleotide sequence ID" value="NZ_CP011409.1"/>
</dbReference>
<protein>
    <submittedName>
        <fullName evidence="2">Uncharacterized protein</fullName>
    </submittedName>
</protein>
<accession>A0ABN4I1K2</accession>
<evidence type="ECO:0000256" key="1">
    <source>
        <dbReference type="SAM" id="Coils"/>
    </source>
</evidence>
<feature type="coiled-coil region" evidence="1">
    <location>
        <begin position="37"/>
        <end position="64"/>
    </location>
</feature>
<dbReference type="Proteomes" id="UP000063429">
    <property type="component" value="Chromosome"/>
</dbReference>
<name>A0ABN4I1K2_9BURK</name>
<organism evidence="2 3">
    <name type="scientific">Herbaspirillum hiltneri N3</name>
    <dbReference type="NCBI Taxonomy" id="1262470"/>
    <lineage>
        <taxon>Bacteria</taxon>
        <taxon>Pseudomonadati</taxon>
        <taxon>Pseudomonadota</taxon>
        <taxon>Betaproteobacteria</taxon>
        <taxon>Burkholderiales</taxon>
        <taxon>Oxalobacteraceae</taxon>
        <taxon>Herbaspirillum</taxon>
    </lineage>
</organism>
<keyword evidence="1" id="KW-0175">Coiled coil</keyword>
<evidence type="ECO:0000313" key="2">
    <source>
        <dbReference type="EMBL" id="AKZ64672.1"/>
    </source>
</evidence>